<name>A0AAU9D971_9LACO</name>
<dbReference type="KEGG" id="xak:KIMC2_19090"/>
<dbReference type="InterPro" id="IPR004675">
    <property type="entry name" value="AhpD_core"/>
</dbReference>
<protein>
    <submittedName>
        <fullName evidence="2">Alkyl hydroperoxide reductase AhpD</fullName>
    </submittedName>
</protein>
<dbReference type="InterPro" id="IPR029032">
    <property type="entry name" value="AhpD-like"/>
</dbReference>
<dbReference type="PANTHER" id="PTHR33930">
    <property type="entry name" value="ALKYL HYDROPEROXIDE REDUCTASE AHPD"/>
    <property type="match status" value="1"/>
</dbReference>
<dbReference type="Pfam" id="PF02627">
    <property type="entry name" value="CMD"/>
    <property type="match status" value="1"/>
</dbReference>
<dbReference type="SUPFAM" id="SSF69118">
    <property type="entry name" value="AhpD-like"/>
    <property type="match status" value="1"/>
</dbReference>
<dbReference type="Proteomes" id="UP001321804">
    <property type="component" value="Chromosome"/>
</dbReference>
<dbReference type="AlphaFoldDB" id="A0AAU9D971"/>
<evidence type="ECO:0000313" key="3">
    <source>
        <dbReference type="Proteomes" id="UP001321804"/>
    </source>
</evidence>
<dbReference type="InterPro" id="IPR003779">
    <property type="entry name" value="CMD-like"/>
</dbReference>
<gene>
    <name evidence="2" type="ORF">KIMC2_19090</name>
</gene>
<dbReference type="GO" id="GO:0051920">
    <property type="term" value="F:peroxiredoxin activity"/>
    <property type="evidence" value="ECO:0007669"/>
    <property type="project" value="InterPro"/>
</dbReference>
<evidence type="ECO:0000259" key="1">
    <source>
        <dbReference type="Pfam" id="PF02627"/>
    </source>
</evidence>
<sequence length="114" mass="12146">MLDYTKDYEQADEESAVLQAASPEEMAKFGELVHTTMKPGALDTKTKEMVALGIAVAVRCEGCIRGHVKNSLENGATIEELADVVNVAILMGGGPSTVYGAKALSIAKYLQDQK</sequence>
<dbReference type="Gene3D" id="1.20.1290.10">
    <property type="entry name" value="AhpD-like"/>
    <property type="match status" value="1"/>
</dbReference>
<organism evidence="2 3">
    <name type="scientific">Xylocopilactobacillus apis</name>
    <dbReference type="NCBI Taxonomy" id="2932183"/>
    <lineage>
        <taxon>Bacteria</taxon>
        <taxon>Bacillati</taxon>
        <taxon>Bacillota</taxon>
        <taxon>Bacilli</taxon>
        <taxon>Lactobacillales</taxon>
        <taxon>Lactobacillaceae</taxon>
        <taxon>Xylocopilactobacillus</taxon>
    </lineage>
</organism>
<dbReference type="EMBL" id="AP026801">
    <property type="protein sequence ID" value="BDR57347.1"/>
    <property type="molecule type" value="Genomic_DNA"/>
</dbReference>
<proteinExistence type="predicted"/>
<dbReference type="NCBIfam" id="TIGR00778">
    <property type="entry name" value="ahpD_dom"/>
    <property type="match status" value="1"/>
</dbReference>
<evidence type="ECO:0000313" key="2">
    <source>
        <dbReference type="EMBL" id="BDR57347.1"/>
    </source>
</evidence>
<reference evidence="2 3" key="1">
    <citation type="journal article" date="2023" name="Microbiol. Spectr.">
        <title>Symbiosis of Carpenter Bees with Uncharacterized Lactic Acid Bacteria Showing NAD Auxotrophy.</title>
        <authorList>
            <person name="Kawasaki S."/>
            <person name="Ozawa K."/>
            <person name="Mori T."/>
            <person name="Yamamoto A."/>
            <person name="Ito M."/>
            <person name="Ohkuma M."/>
            <person name="Sakamoto M."/>
            <person name="Matsutani M."/>
        </authorList>
    </citation>
    <scope>NUCLEOTIDE SEQUENCE [LARGE SCALE GENOMIC DNA]</scope>
    <source>
        <strain evidence="2 3">KimC2</strain>
    </source>
</reference>
<dbReference type="RefSeq" id="WP_317696371.1">
    <property type="nucleotide sequence ID" value="NZ_AP026801.1"/>
</dbReference>
<keyword evidence="3" id="KW-1185">Reference proteome</keyword>
<dbReference type="PANTHER" id="PTHR33930:SF2">
    <property type="entry name" value="BLR3452 PROTEIN"/>
    <property type="match status" value="1"/>
</dbReference>
<feature type="domain" description="Carboxymuconolactone decarboxylase-like" evidence="1">
    <location>
        <begin position="23"/>
        <end position="104"/>
    </location>
</feature>
<accession>A0AAU9D971</accession>